<evidence type="ECO:0000313" key="3">
    <source>
        <dbReference type="EMBL" id="KAK7493482.1"/>
    </source>
</evidence>
<dbReference type="SUPFAM" id="SSF53474">
    <property type="entry name" value="alpha/beta-Hydrolases"/>
    <property type="match status" value="1"/>
</dbReference>
<dbReference type="InterPro" id="IPR029058">
    <property type="entry name" value="AB_hydrolase_fold"/>
</dbReference>
<dbReference type="Gene3D" id="3.40.50.1820">
    <property type="entry name" value="alpha/beta hydrolase"/>
    <property type="match status" value="1"/>
</dbReference>
<dbReference type="PANTHER" id="PTHR48081:SF8">
    <property type="entry name" value="ALPHA_BETA HYDROLASE FOLD-3 DOMAIN-CONTAINING PROTEIN-RELATED"/>
    <property type="match status" value="1"/>
</dbReference>
<dbReference type="AlphaFoldDB" id="A0ABD0L355"/>
<gene>
    <name evidence="3" type="ORF">BaRGS_00015193</name>
</gene>
<dbReference type="InterPro" id="IPR013094">
    <property type="entry name" value="AB_hydrolase_3"/>
</dbReference>
<dbReference type="EMBL" id="JACVVK020000092">
    <property type="protein sequence ID" value="KAK7493482.1"/>
    <property type="molecule type" value="Genomic_DNA"/>
</dbReference>
<feature type="domain" description="Alpha/beta hydrolase fold-3" evidence="2">
    <location>
        <begin position="94"/>
        <end position="295"/>
    </location>
</feature>
<keyword evidence="1" id="KW-0378">Hydrolase</keyword>
<protein>
    <recommendedName>
        <fullName evidence="2">Alpha/beta hydrolase fold-3 domain-containing protein</fullName>
    </recommendedName>
</protein>
<organism evidence="3 4">
    <name type="scientific">Batillaria attramentaria</name>
    <dbReference type="NCBI Taxonomy" id="370345"/>
    <lineage>
        <taxon>Eukaryota</taxon>
        <taxon>Metazoa</taxon>
        <taxon>Spiralia</taxon>
        <taxon>Lophotrochozoa</taxon>
        <taxon>Mollusca</taxon>
        <taxon>Gastropoda</taxon>
        <taxon>Caenogastropoda</taxon>
        <taxon>Sorbeoconcha</taxon>
        <taxon>Cerithioidea</taxon>
        <taxon>Batillariidae</taxon>
        <taxon>Batillaria</taxon>
    </lineage>
</organism>
<reference evidence="3 4" key="1">
    <citation type="journal article" date="2023" name="Sci. Data">
        <title>Genome assembly of the Korean intertidal mud-creeper Batillaria attramentaria.</title>
        <authorList>
            <person name="Patra A.K."/>
            <person name="Ho P.T."/>
            <person name="Jun S."/>
            <person name="Lee S.J."/>
            <person name="Kim Y."/>
            <person name="Won Y.J."/>
        </authorList>
    </citation>
    <scope>NUCLEOTIDE SEQUENCE [LARGE SCALE GENOMIC DNA]</scope>
    <source>
        <strain evidence="3">Wonlab-2016</strain>
    </source>
</reference>
<evidence type="ECO:0000313" key="4">
    <source>
        <dbReference type="Proteomes" id="UP001519460"/>
    </source>
</evidence>
<dbReference type="Proteomes" id="UP001519460">
    <property type="component" value="Unassembled WGS sequence"/>
</dbReference>
<dbReference type="PANTHER" id="PTHR48081">
    <property type="entry name" value="AB HYDROLASE SUPERFAMILY PROTEIN C4A8.06C"/>
    <property type="match status" value="1"/>
</dbReference>
<name>A0ABD0L355_9CAEN</name>
<dbReference type="GO" id="GO:0016787">
    <property type="term" value="F:hydrolase activity"/>
    <property type="evidence" value="ECO:0007669"/>
    <property type="project" value="UniProtKB-KW"/>
</dbReference>
<dbReference type="InterPro" id="IPR050300">
    <property type="entry name" value="GDXG_lipolytic_enzyme"/>
</dbReference>
<evidence type="ECO:0000256" key="1">
    <source>
        <dbReference type="ARBA" id="ARBA00022801"/>
    </source>
</evidence>
<accession>A0ABD0L355</accession>
<sequence length="327" mass="36420">MLGNLEALKAKCKLNEESETYLQQRLEKTGKLLDTGASVEEARQAHEEVCLKYAGEADFEGDVKEFFVPSPAVKDGIAIDVIKPLEVYRRPTVLVYFHDGALVFGSRKTASTICKILAKEAHCLVINVEYRLAPENKFPACYDDAKCVVRWVMMNRSLIGAGNDSKIGVGGAGAGGNIAATMAHEIRGISYQVLLYPFVDFRFGQPSVEEFHVGLKSQEHLTWCTEQFLTAAEEMMNVRVSPLLQPNFSRLPPALIIVAEIDPLRDACYEYKKKMKEAGIEVESMLMKGTVHGFFSQPGHFKCKICIETSRRALDKITSFMKKHGTS</sequence>
<proteinExistence type="predicted"/>
<keyword evidence="4" id="KW-1185">Reference proteome</keyword>
<evidence type="ECO:0000259" key="2">
    <source>
        <dbReference type="Pfam" id="PF07859"/>
    </source>
</evidence>
<comment type="caution">
    <text evidence="3">The sequence shown here is derived from an EMBL/GenBank/DDBJ whole genome shotgun (WGS) entry which is preliminary data.</text>
</comment>
<dbReference type="Pfam" id="PF07859">
    <property type="entry name" value="Abhydrolase_3"/>
    <property type="match status" value="1"/>
</dbReference>